<dbReference type="SMART" id="SM00320">
    <property type="entry name" value="WD40"/>
    <property type="match status" value="4"/>
</dbReference>
<dbReference type="PANTHER" id="PTHR19920">
    <property type="entry name" value="WD40 PROTEIN CIAO1"/>
    <property type="match status" value="1"/>
</dbReference>
<gene>
    <name evidence="2" type="ORF">PPENT_87.1.T1150013</name>
</gene>
<comment type="caution">
    <text evidence="2">The sequence shown here is derived from an EMBL/GenBank/DDBJ whole genome shotgun (WGS) entry which is preliminary data.</text>
</comment>
<proteinExistence type="predicted"/>
<evidence type="ECO:0000313" key="3">
    <source>
        <dbReference type="Proteomes" id="UP000689195"/>
    </source>
</evidence>
<name>A0A8S1X548_9CILI</name>
<dbReference type="AlphaFoldDB" id="A0A8S1X548"/>
<accession>A0A8S1X548</accession>
<dbReference type="OrthoDB" id="674604at2759"/>
<dbReference type="EMBL" id="CAJJDO010000115">
    <property type="protein sequence ID" value="CAD8197254.1"/>
    <property type="molecule type" value="Genomic_DNA"/>
</dbReference>
<dbReference type="GO" id="GO:0016226">
    <property type="term" value="P:iron-sulfur cluster assembly"/>
    <property type="evidence" value="ECO:0007669"/>
    <property type="project" value="TreeGrafter"/>
</dbReference>
<dbReference type="PROSITE" id="PS50294">
    <property type="entry name" value="WD_REPEATS_REGION"/>
    <property type="match status" value="1"/>
</dbReference>
<reference evidence="2" key="1">
    <citation type="submission" date="2021-01" db="EMBL/GenBank/DDBJ databases">
        <authorList>
            <consortium name="Genoscope - CEA"/>
            <person name="William W."/>
        </authorList>
    </citation>
    <scope>NUCLEOTIDE SEQUENCE</scope>
</reference>
<evidence type="ECO:0000256" key="1">
    <source>
        <dbReference type="PROSITE-ProRule" id="PRU00221"/>
    </source>
</evidence>
<evidence type="ECO:0008006" key="4">
    <source>
        <dbReference type="Google" id="ProtNLM"/>
    </source>
</evidence>
<dbReference type="InterPro" id="IPR001680">
    <property type="entry name" value="WD40_rpt"/>
</dbReference>
<keyword evidence="3" id="KW-1185">Reference proteome</keyword>
<protein>
    <recommendedName>
        <fullName evidence="4">WD40-repeat-containing domain</fullName>
    </recommendedName>
</protein>
<dbReference type="Proteomes" id="UP000689195">
    <property type="component" value="Unassembled WGS sequence"/>
</dbReference>
<feature type="repeat" description="WD" evidence="1">
    <location>
        <begin position="68"/>
        <end position="103"/>
    </location>
</feature>
<dbReference type="PANTHER" id="PTHR19920:SF0">
    <property type="entry name" value="CYTOSOLIC IRON-SULFUR PROTEIN ASSEMBLY PROTEIN CIAO1-RELATED"/>
    <property type="match status" value="1"/>
</dbReference>
<organism evidence="2 3">
    <name type="scientific">Paramecium pentaurelia</name>
    <dbReference type="NCBI Taxonomy" id="43138"/>
    <lineage>
        <taxon>Eukaryota</taxon>
        <taxon>Sar</taxon>
        <taxon>Alveolata</taxon>
        <taxon>Ciliophora</taxon>
        <taxon>Intramacronucleata</taxon>
        <taxon>Oligohymenophorea</taxon>
        <taxon>Peniculida</taxon>
        <taxon>Parameciidae</taxon>
        <taxon>Paramecium</taxon>
    </lineage>
</organism>
<keyword evidence="1" id="KW-0853">WD repeat</keyword>
<dbReference type="PROSITE" id="PS50082">
    <property type="entry name" value="WD_REPEATS_2"/>
    <property type="match status" value="1"/>
</dbReference>
<sequence>MGNKNMQEKNDSQQQFQYENLEGCQITQEEKCFALAFNRNCSCLVAGSDFNIKVFKFDYETLQQTQLLIGHQGYIQTLNFMKQTNQRFISGSCDSLIIIWELNILNSLWYKKQTLNYHIHSITCLIIDKNEDFFFSGSCDKTIKLQVMNHNQEWFCKQSIIEHSSYINGLSLNNDQNKLITCGQDQKILIIQNIDDNWIVIQKIEQYGLRLCFIFDDFFTFQPNGNVMYTYQLESNSQIVNFKQRKINLKRGGCVCTILFPCQFIQSKSLLVNKNGGYVHFVKIFDQNTYQKMQTINFGTYQVFGEISSDGQYFVSWDDLSNQIQIKKYIEQ</sequence>
<dbReference type="GO" id="GO:0097361">
    <property type="term" value="C:cytosolic [4Fe-4S] assembly targeting complex"/>
    <property type="evidence" value="ECO:0007669"/>
    <property type="project" value="TreeGrafter"/>
</dbReference>
<dbReference type="Pfam" id="PF00400">
    <property type="entry name" value="WD40"/>
    <property type="match status" value="4"/>
</dbReference>
<evidence type="ECO:0000313" key="2">
    <source>
        <dbReference type="EMBL" id="CAD8197254.1"/>
    </source>
</evidence>